<comment type="caution">
    <text evidence="1">The sequence shown here is derived from an EMBL/GenBank/DDBJ whole genome shotgun (WGS) entry which is preliminary data.</text>
</comment>
<accession>A0ABV8ESY9</accession>
<dbReference type="Proteomes" id="UP001595766">
    <property type="component" value="Unassembled WGS sequence"/>
</dbReference>
<sequence>MRVVNEFQKDDIRISLYSWNNKYLIKFELGPMEQTFKVSEMDVLVESDLEGFYEGDFFEKVKLRFQEMGASLKNQMESM</sequence>
<evidence type="ECO:0008006" key="3">
    <source>
        <dbReference type="Google" id="ProtNLM"/>
    </source>
</evidence>
<dbReference type="EMBL" id="JBHSAV010000094">
    <property type="protein sequence ID" value="MFC3978453.1"/>
    <property type="molecule type" value="Genomic_DNA"/>
</dbReference>
<dbReference type="RefSeq" id="WP_241294837.1">
    <property type="nucleotide sequence ID" value="NZ_JAKZGR010000008.1"/>
</dbReference>
<proteinExistence type="predicted"/>
<gene>
    <name evidence="1" type="ORF">ACFOUP_18870</name>
</gene>
<name>A0ABV8ESY9_9BACT</name>
<evidence type="ECO:0000313" key="1">
    <source>
        <dbReference type="EMBL" id="MFC3978453.1"/>
    </source>
</evidence>
<keyword evidence="2" id="KW-1185">Reference proteome</keyword>
<reference evidence="2" key="1">
    <citation type="journal article" date="2019" name="Int. J. Syst. Evol. Microbiol.">
        <title>The Global Catalogue of Microorganisms (GCM) 10K type strain sequencing project: providing services to taxonomists for standard genome sequencing and annotation.</title>
        <authorList>
            <consortium name="The Broad Institute Genomics Platform"/>
            <consortium name="The Broad Institute Genome Sequencing Center for Infectious Disease"/>
            <person name="Wu L."/>
            <person name="Ma J."/>
        </authorList>
    </citation>
    <scope>NUCLEOTIDE SEQUENCE [LARGE SCALE GENOMIC DNA]</scope>
    <source>
        <strain evidence="2">CECT 8551</strain>
    </source>
</reference>
<organism evidence="1 2">
    <name type="scientific">Belliella kenyensis</name>
    <dbReference type="NCBI Taxonomy" id="1472724"/>
    <lineage>
        <taxon>Bacteria</taxon>
        <taxon>Pseudomonadati</taxon>
        <taxon>Bacteroidota</taxon>
        <taxon>Cytophagia</taxon>
        <taxon>Cytophagales</taxon>
        <taxon>Cyclobacteriaceae</taxon>
        <taxon>Belliella</taxon>
    </lineage>
</organism>
<evidence type="ECO:0000313" key="2">
    <source>
        <dbReference type="Proteomes" id="UP001595766"/>
    </source>
</evidence>
<protein>
    <recommendedName>
        <fullName evidence="3">GSKIP domain-containing protein</fullName>
    </recommendedName>
</protein>